<dbReference type="Proteomes" id="UP000000657">
    <property type="component" value="Chromosome"/>
</dbReference>
<dbReference type="EMBL" id="CT573213">
    <property type="protein sequence ID" value="CAJ60332.1"/>
    <property type="molecule type" value="Genomic_DNA"/>
</dbReference>
<evidence type="ECO:0000313" key="2">
    <source>
        <dbReference type="EMBL" id="CAJ60332.1"/>
    </source>
</evidence>
<dbReference type="KEGG" id="fal:FRAAL1678"/>
<evidence type="ECO:0000313" key="3">
    <source>
        <dbReference type="Proteomes" id="UP000000657"/>
    </source>
</evidence>
<accession>Q0RQ45</accession>
<dbReference type="HOGENOM" id="CLU_2682398_0_0_11"/>
<feature type="region of interest" description="Disordered" evidence="1">
    <location>
        <begin position="55"/>
        <end position="74"/>
    </location>
</feature>
<proteinExistence type="predicted"/>
<feature type="compositionally biased region" description="Gly residues" evidence="1">
    <location>
        <begin position="55"/>
        <end position="66"/>
    </location>
</feature>
<evidence type="ECO:0000256" key="1">
    <source>
        <dbReference type="SAM" id="MobiDB-lite"/>
    </source>
</evidence>
<protein>
    <submittedName>
        <fullName evidence="2">Uncharacterized protein</fullName>
    </submittedName>
</protein>
<name>Q0RQ45_FRAAA</name>
<keyword evidence="3" id="KW-1185">Reference proteome</keyword>
<reference evidence="2 3" key="1">
    <citation type="journal article" date="2007" name="Genome Res.">
        <title>Genome characteristics of facultatively symbiotic Frankia sp. strains reflect host range and host plant biogeography.</title>
        <authorList>
            <person name="Normand P."/>
            <person name="Lapierre P."/>
            <person name="Tisa L.S."/>
            <person name="Gogarten J.P."/>
            <person name="Alloisio N."/>
            <person name="Bagnarol E."/>
            <person name="Bassi C.A."/>
            <person name="Berry A.M."/>
            <person name="Bickhart D.M."/>
            <person name="Choisne N."/>
            <person name="Couloux A."/>
            <person name="Cournoyer B."/>
            <person name="Cruveiller S."/>
            <person name="Daubin V."/>
            <person name="Demange N."/>
            <person name="Francino M.P."/>
            <person name="Goltsman E."/>
            <person name="Huang Y."/>
            <person name="Kopp O.R."/>
            <person name="Labarre L."/>
            <person name="Lapidus A."/>
            <person name="Lavire C."/>
            <person name="Marechal J."/>
            <person name="Martinez M."/>
            <person name="Mastronunzio J.E."/>
            <person name="Mullin B.C."/>
            <person name="Niemann J."/>
            <person name="Pujic P."/>
            <person name="Rawnsley T."/>
            <person name="Rouy Z."/>
            <person name="Schenowitz C."/>
            <person name="Sellstedt A."/>
            <person name="Tavares F."/>
            <person name="Tomkins J.P."/>
            <person name="Vallenet D."/>
            <person name="Valverde C."/>
            <person name="Wall L.G."/>
            <person name="Wang Y."/>
            <person name="Medigue C."/>
            <person name="Benson D.R."/>
        </authorList>
    </citation>
    <scope>NUCLEOTIDE SEQUENCE [LARGE SCALE GENOMIC DNA]</scope>
    <source>
        <strain evidence="3">DSM 45986 / CECT 9034 / ACN14a</strain>
    </source>
</reference>
<sequence length="74" mass="7303">MRRIQLAVAAAGLLVLAFGIGSITPGRISAPIGQSHARHGAVNIFAGGGNGIDNGNGADHGNGIDHGNGVDHGR</sequence>
<gene>
    <name evidence="2" type="ordered locus">FRAAL1678</name>
</gene>
<organism evidence="2 3">
    <name type="scientific">Frankia alni (strain DSM 45986 / CECT 9034 / ACN14a)</name>
    <dbReference type="NCBI Taxonomy" id="326424"/>
    <lineage>
        <taxon>Bacteria</taxon>
        <taxon>Bacillati</taxon>
        <taxon>Actinomycetota</taxon>
        <taxon>Actinomycetes</taxon>
        <taxon>Frankiales</taxon>
        <taxon>Frankiaceae</taxon>
        <taxon>Frankia</taxon>
    </lineage>
</organism>
<dbReference type="AlphaFoldDB" id="Q0RQ45"/>